<evidence type="ECO:0000259" key="12">
    <source>
        <dbReference type="Pfam" id="PF04101"/>
    </source>
</evidence>
<feature type="binding site" evidence="10">
    <location>
        <position position="186"/>
    </location>
    <ligand>
        <name>UDP-N-acetyl-alpha-D-glucosamine</name>
        <dbReference type="ChEBI" id="CHEBI:57705"/>
    </ligand>
</feature>
<dbReference type="Pfam" id="PF03033">
    <property type="entry name" value="Glyco_transf_28"/>
    <property type="match status" value="1"/>
</dbReference>
<name>A0A2X3K4W6_9BACT</name>
<keyword evidence="4 10" id="KW-0808">Transferase</keyword>
<dbReference type="GO" id="GO:0051991">
    <property type="term" value="F:UDP-N-acetyl-D-glucosamine:N-acetylmuramoyl-L-alanyl-D-glutamyl-meso-2,6-diaminopimelyl-D-alanyl-D-alanine-diphosphoundecaprenol 4-beta-N-acetylglucosaminlytransferase activity"/>
    <property type="evidence" value="ECO:0007669"/>
    <property type="project" value="RHEA"/>
</dbReference>
<evidence type="ECO:0000259" key="11">
    <source>
        <dbReference type="Pfam" id="PF03033"/>
    </source>
</evidence>
<evidence type="ECO:0000256" key="2">
    <source>
        <dbReference type="ARBA" id="ARBA00022618"/>
    </source>
</evidence>
<dbReference type="GO" id="GO:0005975">
    <property type="term" value="P:carbohydrate metabolic process"/>
    <property type="evidence" value="ECO:0007669"/>
    <property type="project" value="InterPro"/>
</dbReference>
<evidence type="ECO:0000256" key="9">
    <source>
        <dbReference type="ARBA" id="ARBA00023316"/>
    </source>
</evidence>
<proteinExistence type="inferred from homology"/>
<dbReference type="RefSeq" id="WP_122030535.1">
    <property type="nucleotide sequence ID" value="NZ_LS483254.1"/>
</dbReference>
<dbReference type="SUPFAM" id="SSF53756">
    <property type="entry name" value="UDP-Glycosyltransferase/glycogen phosphorylase"/>
    <property type="match status" value="1"/>
</dbReference>
<comment type="caution">
    <text evidence="10">Lacks conserved residue(s) required for the propagation of feature annotation.</text>
</comment>
<feature type="binding site" evidence="10">
    <location>
        <position position="286"/>
    </location>
    <ligand>
        <name>UDP-N-acetyl-alpha-D-glucosamine</name>
        <dbReference type="ChEBI" id="CHEBI:57705"/>
    </ligand>
</feature>
<dbReference type="PANTHER" id="PTHR21015">
    <property type="entry name" value="UDP-N-ACETYLGLUCOSAMINE--N-ACETYLMURAMYL-(PENTAPEPTIDE) PYROPHOSPHORYL-UNDECAPRENOL N-ACETYLGLUCOSAMINE TRANSFERASE 1"/>
    <property type="match status" value="1"/>
</dbReference>
<accession>A0A2X3K4W6</accession>
<dbReference type="GO" id="GO:0009252">
    <property type="term" value="P:peptidoglycan biosynthetic process"/>
    <property type="evidence" value="ECO:0007669"/>
    <property type="project" value="UniProtKB-UniRule"/>
</dbReference>
<dbReference type="InterPro" id="IPR004276">
    <property type="entry name" value="GlycoTrans_28_N"/>
</dbReference>
<dbReference type="GO" id="GO:0051301">
    <property type="term" value="P:cell division"/>
    <property type="evidence" value="ECO:0007669"/>
    <property type="project" value="UniProtKB-KW"/>
</dbReference>
<dbReference type="EC" id="2.4.1.227" evidence="10"/>
<feature type="domain" description="Glycosyltransferase family 28 N-terminal" evidence="11">
    <location>
        <begin position="3"/>
        <end position="143"/>
    </location>
</feature>
<protein>
    <recommendedName>
        <fullName evidence="10">UDP-N-acetylglucosamine--N-acetylmuramyl-(pentapeptide) pyrophosphoryl-undecaprenol N-acetylglucosamine transferase</fullName>
        <ecNumber evidence="10">2.4.1.227</ecNumber>
    </recommendedName>
    <alternativeName>
        <fullName evidence="10">Undecaprenyl-PP-MurNAc-pentapeptide-UDPGlcNAc GlcNAc transferase</fullName>
    </alternativeName>
</protein>
<keyword evidence="6 10" id="KW-0573">Peptidoglycan synthesis</keyword>
<dbReference type="HAMAP" id="MF_00033">
    <property type="entry name" value="MurG"/>
    <property type="match status" value="1"/>
</dbReference>
<keyword evidence="5 10" id="KW-0133">Cell shape</keyword>
<keyword evidence="9 10" id="KW-0961">Cell wall biogenesis/degradation</keyword>
<dbReference type="EMBL" id="LS483254">
    <property type="protein sequence ID" value="SQD92297.1"/>
    <property type="molecule type" value="Genomic_DNA"/>
</dbReference>
<dbReference type="OrthoDB" id="9808936at2"/>
<dbReference type="PANTHER" id="PTHR21015:SF22">
    <property type="entry name" value="GLYCOSYLTRANSFERASE"/>
    <property type="match status" value="1"/>
</dbReference>
<comment type="subcellular location">
    <subcellularLocation>
        <location evidence="10">Cell membrane</location>
        <topology evidence="10">Peripheral membrane protein</topology>
        <orientation evidence="10">Cytoplasmic side</orientation>
    </subcellularLocation>
</comment>
<dbReference type="KEGG" id="bana:BARAN1_0272"/>
<dbReference type="InterPro" id="IPR007235">
    <property type="entry name" value="Glyco_trans_28_C"/>
</dbReference>
<dbReference type="AlphaFoldDB" id="A0A2X3K4W6"/>
<dbReference type="GO" id="GO:0050511">
    <property type="term" value="F:undecaprenyldiphospho-muramoylpentapeptide beta-N-acetylglucosaminyltransferase activity"/>
    <property type="evidence" value="ECO:0007669"/>
    <property type="project" value="UniProtKB-UniRule"/>
</dbReference>
<comment type="function">
    <text evidence="10">Cell wall formation. Catalyzes the transfer of a GlcNAc subunit on undecaprenyl-pyrophosphoryl-MurNAc-pentapeptide (lipid intermediate I) to form undecaprenyl-pyrophosphoryl-MurNAc-(pentapeptide)GlcNAc (lipid intermediate II).</text>
</comment>
<dbReference type="Gene3D" id="3.40.50.2000">
    <property type="entry name" value="Glycogen Phosphorylase B"/>
    <property type="match status" value="2"/>
</dbReference>
<gene>
    <name evidence="10 13" type="primary">murG</name>
    <name evidence="13" type="ORF">BARAN1_0272</name>
</gene>
<dbReference type="UniPathway" id="UPA00219"/>
<evidence type="ECO:0000313" key="13">
    <source>
        <dbReference type="EMBL" id="SQD92297.1"/>
    </source>
</evidence>
<keyword evidence="8 10" id="KW-0131">Cell cycle</keyword>
<dbReference type="InterPro" id="IPR006009">
    <property type="entry name" value="GlcNAc_MurG"/>
</dbReference>
<dbReference type="CDD" id="cd03785">
    <property type="entry name" value="GT28_MurG"/>
    <property type="match status" value="1"/>
</dbReference>
<feature type="binding site" evidence="10">
    <location>
        <position position="125"/>
    </location>
    <ligand>
        <name>UDP-N-acetyl-alpha-D-glucosamine</name>
        <dbReference type="ChEBI" id="CHEBI:57705"/>
    </ligand>
</feature>
<dbReference type="GO" id="GO:0071555">
    <property type="term" value="P:cell wall organization"/>
    <property type="evidence" value="ECO:0007669"/>
    <property type="project" value="UniProtKB-KW"/>
</dbReference>
<dbReference type="GO" id="GO:0005886">
    <property type="term" value="C:plasma membrane"/>
    <property type="evidence" value="ECO:0007669"/>
    <property type="project" value="UniProtKB-SubCell"/>
</dbReference>
<dbReference type="GO" id="GO:0008360">
    <property type="term" value="P:regulation of cell shape"/>
    <property type="evidence" value="ECO:0007669"/>
    <property type="project" value="UniProtKB-KW"/>
</dbReference>
<dbReference type="NCBIfam" id="TIGR01133">
    <property type="entry name" value="murG"/>
    <property type="match status" value="1"/>
</dbReference>
<evidence type="ECO:0000256" key="3">
    <source>
        <dbReference type="ARBA" id="ARBA00022676"/>
    </source>
</evidence>
<keyword evidence="3 10" id="KW-0328">Glycosyltransferase</keyword>
<evidence type="ECO:0000256" key="10">
    <source>
        <dbReference type="HAMAP-Rule" id="MF_00033"/>
    </source>
</evidence>
<comment type="pathway">
    <text evidence="10">Cell wall biogenesis; peptidoglycan biosynthesis.</text>
</comment>
<keyword evidence="14" id="KW-1185">Reference proteome</keyword>
<dbReference type="Pfam" id="PF04101">
    <property type="entry name" value="Glyco_tran_28_C"/>
    <property type="match status" value="1"/>
</dbReference>
<evidence type="ECO:0000256" key="8">
    <source>
        <dbReference type="ARBA" id="ARBA00023306"/>
    </source>
</evidence>
<keyword evidence="1 10" id="KW-1003">Cell membrane</keyword>
<keyword evidence="7 10" id="KW-0472">Membrane</keyword>
<comment type="catalytic activity">
    <reaction evidence="10">
        <text>di-trans,octa-cis-undecaprenyl diphospho-N-acetyl-alpha-D-muramoyl-L-alanyl-D-glutamyl-meso-2,6-diaminopimeloyl-D-alanyl-D-alanine + UDP-N-acetyl-alpha-D-glucosamine = di-trans,octa-cis-undecaprenyl diphospho-[N-acetyl-alpha-D-glucosaminyl-(1-&gt;4)]-N-acetyl-alpha-D-muramoyl-L-alanyl-D-glutamyl-meso-2,6-diaminopimeloyl-D-alanyl-D-alanine + UDP + H(+)</text>
        <dbReference type="Rhea" id="RHEA:31227"/>
        <dbReference type="ChEBI" id="CHEBI:15378"/>
        <dbReference type="ChEBI" id="CHEBI:57705"/>
        <dbReference type="ChEBI" id="CHEBI:58223"/>
        <dbReference type="ChEBI" id="CHEBI:61387"/>
        <dbReference type="ChEBI" id="CHEBI:61388"/>
        <dbReference type="EC" id="2.4.1.227"/>
    </reaction>
</comment>
<sequence length="357" mass="37889">MRILVAAGGTGGHVYPALAVVEELRAQGALSRVGWIGDPARLEGRVVRRHPWIEFYALPSRGVDRRRPWTWPRSAVGAAGNLLRALVLVRQFQPDVVFGTGGHAAFSPVVAAWLLRVPTVIHEQNARMGLANRTLARLADRVLLSFPTTHGVPRTARALVTGNPVRREVAAVPSQLGDELLVVGGSLGSRNLVEAMLRAAPELARTPGLRLRLVTGQAVPVEDATAALARAGVAAEVVPYADPFSDALAQARLVVARAGATTVAEVAAAGRPTVFVPWNGAAGHHQHDNAQAMAAAGGCVVVPEERARCELGELVSTLWRDERRLRDMAAAARATARPEAARRAAEAIISLVEGIRI</sequence>
<feature type="binding site" evidence="10">
    <location>
        <position position="166"/>
    </location>
    <ligand>
        <name>UDP-N-acetyl-alpha-D-glucosamine</name>
        <dbReference type="ChEBI" id="CHEBI:57705"/>
    </ligand>
</feature>
<reference evidence="14" key="1">
    <citation type="submission" date="2018-05" db="EMBL/GenBank/DDBJ databases">
        <authorList>
            <person name="Hao L."/>
        </authorList>
    </citation>
    <scope>NUCLEOTIDE SEQUENCE [LARGE SCALE GENOMIC DNA]</scope>
</reference>
<organism evidence="13 14">
    <name type="scientific">Candidatus Bipolaricaulis anaerobius</name>
    <dbReference type="NCBI Taxonomy" id="2026885"/>
    <lineage>
        <taxon>Bacteria</taxon>
        <taxon>Candidatus Bipolaricaulota</taxon>
        <taxon>Candidatus Bipolaricaulia</taxon>
        <taxon>Candidatus Bipolaricaulales</taxon>
        <taxon>Candidatus Bipolaricaulaceae</taxon>
        <taxon>Candidatus Bipolaricaulis</taxon>
    </lineage>
</organism>
<keyword evidence="2 10" id="KW-0132">Cell division</keyword>
<comment type="similarity">
    <text evidence="10">Belongs to the glycosyltransferase 28 family. MurG subfamily.</text>
</comment>
<evidence type="ECO:0000256" key="6">
    <source>
        <dbReference type="ARBA" id="ARBA00022984"/>
    </source>
</evidence>
<feature type="domain" description="Glycosyl transferase family 28 C-terminal" evidence="12">
    <location>
        <begin position="180"/>
        <end position="341"/>
    </location>
</feature>
<feature type="binding site" evidence="10">
    <location>
        <begin position="10"/>
        <end position="12"/>
    </location>
    <ligand>
        <name>UDP-N-acetyl-alpha-D-glucosamine</name>
        <dbReference type="ChEBI" id="CHEBI:57705"/>
    </ligand>
</feature>
<evidence type="ECO:0000256" key="1">
    <source>
        <dbReference type="ARBA" id="ARBA00022475"/>
    </source>
</evidence>
<evidence type="ECO:0000256" key="7">
    <source>
        <dbReference type="ARBA" id="ARBA00023136"/>
    </source>
</evidence>
<dbReference type="Proteomes" id="UP000249818">
    <property type="component" value="Chromosome BARAN1"/>
</dbReference>
<evidence type="ECO:0000256" key="4">
    <source>
        <dbReference type="ARBA" id="ARBA00022679"/>
    </source>
</evidence>
<evidence type="ECO:0000313" key="14">
    <source>
        <dbReference type="Proteomes" id="UP000249818"/>
    </source>
</evidence>
<evidence type="ECO:0000256" key="5">
    <source>
        <dbReference type="ARBA" id="ARBA00022960"/>
    </source>
</evidence>